<feature type="compositionally biased region" description="Basic residues" evidence="9">
    <location>
        <begin position="631"/>
        <end position="644"/>
    </location>
</feature>
<keyword evidence="6 8" id="KW-0238">DNA-binding</keyword>
<organism evidence="12 13">
    <name type="scientific">Vibrio albus</name>
    <dbReference type="NCBI Taxonomy" id="2200953"/>
    <lineage>
        <taxon>Bacteria</taxon>
        <taxon>Pseudomonadati</taxon>
        <taxon>Pseudomonadota</taxon>
        <taxon>Gammaproteobacteria</taxon>
        <taxon>Vibrionales</taxon>
        <taxon>Vibrionaceae</taxon>
        <taxon>Vibrio</taxon>
    </lineage>
</organism>
<evidence type="ECO:0000256" key="5">
    <source>
        <dbReference type="ARBA" id="ARBA00023029"/>
    </source>
</evidence>
<dbReference type="InterPro" id="IPR023405">
    <property type="entry name" value="Topo_IA_core_domain"/>
</dbReference>
<dbReference type="GO" id="GO:0006281">
    <property type="term" value="P:DNA repair"/>
    <property type="evidence" value="ECO:0007669"/>
    <property type="project" value="TreeGrafter"/>
</dbReference>
<dbReference type="Gene3D" id="2.70.20.10">
    <property type="entry name" value="Topoisomerase I, domain 3"/>
    <property type="match status" value="1"/>
</dbReference>
<dbReference type="GO" id="GO:0003677">
    <property type="term" value="F:DNA binding"/>
    <property type="evidence" value="ECO:0007669"/>
    <property type="project" value="UniProtKB-KW"/>
</dbReference>
<dbReference type="HAMAP" id="MF_00953">
    <property type="entry name" value="Topoisom_3_prok"/>
    <property type="match status" value="1"/>
</dbReference>
<evidence type="ECO:0000256" key="2">
    <source>
        <dbReference type="ARBA" id="ARBA00009446"/>
    </source>
</evidence>
<feature type="domain" description="Topo IA-type catalytic" evidence="11">
    <location>
        <begin position="156"/>
        <end position="608"/>
    </location>
</feature>
<dbReference type="PROSITE" id="PS00396">
    <property type="entry name" value="TOPO_IA_1"/>
    <property type="match status" value="1"/>
</dbReference>
<proteinExistence type="inferred from homology"/>
<keyword evidence="3 8" id="KW-0479">Metal-binding</keyword>
<feature type="site" description="Interaction with DNA" evidence="8">
    <location>
        <position position="334"/>
    </location>
</feature>
<dbReference type="SMART" id="SM00436">
    <property type="entry name" value="TOP1Bc"/>
    <property type="match status" value="1"/>
</dbReference>
<dbReference type="PANTHER" id="PTHR11390:SF21">
    <property type="entry name" value="DNA TOPOISOMERASE 3-ALPHA"/>
    <property type="match status" value="1"/>
</dbReference>
<accession>A0A2U3BE50</accession>
<feature type="binding site" evidence="8">
    <location>
        <position position="104"/>
    </location>
    <ligand>
        <name>Mg(2+)</name>
        <dbReference type="ChEBI" id="CHEBI:18420"/>
        <label>2</label>
    </ligand>
</feature>
<dbReference type="GO" id="GO:0043597">
    <property type="term" value="C:cytoplasmic replication fork"/>
    <property type="evidence" value="ECO:0007669"/>
    <property type="project" value="TreeGrafter"/>
</dbReference>
<dbReference type="PANTHER" id="PTHR11390">
    <property type="entry name" value="PROKARYOTIC DNA TOPOISOMERASE"/>
    <property type="match status" value="1"/>
</dbReference>
<feature type="site" description="Interaction with DNA" evidence="8">
    <location>
        <position position="179"/>
    </location>
</feature>
<dbReference type="Gene3D" id="3.40.50.140">
    <property type="match status" value="1"/>
</dbReference>
<dbReference type="InterPro" id="IPR013824">
    <property type="entry name" value="Topo_IA_cen_sub1"/>
</dbReference>
<keyword evidence="4 8" id="KW-0460">Magnesium</keyword>
<dbReference type="PROSITE" id="PS52039">
    <property type="entry name" value="TOPO_IA_2"/>
    <property type="match status" value="1"/>
</dbReference>
<feature type="site" description="Interaction with DNA" evidence="8">
    <location>
        <position position="171"/>
    </location>
</feature>
<feature type="binding site" evidence="8">
    <location>
        <position position="106"/>
    </location>
    <ligand>
        <name>Mg(2+)</name>
        <dbReference type="ChEBI" id="CHEBI:18420"/>
        <label>2</label>
    </ligand>
</feature>
<dbReference type="Gene3D" id="1.10.460.10">
    <property type="entry name" value="Topoisomerase I, domain 2"/>
    <property type="match status" value="1"/>
</dbReference>
<dbReference type="EC" id="5.6.2.1" evidence="8"/>
<dbReference type="InterPro" id="IPR006171">
    <property type="entry name" value="TOPRIM_dom"/>
</dbReference>
<comment type="cofactor">
    <cofactor evidence="8">
        <name>Mg(2+)</name>
        <dbReference type="ChEBI" id="CHEBI:18420"/>
    </cofactor>
    <text evidence="8">Binds two Mg(2+) per subunit.</text>
</comment>
<dbReference type="Pfam" id="PF01131">
    <property type="entry name" value="Topoisom_bac"/>
    <property type="match status" value="1"/>
</dbReference>
<dbReference type="InterPro" id="IPR003602">
    <property type="entry name" value="Topo_IA_DNA-bd_dom"/>
</dbReference>
<evidence type="ECO:0000256" key="1">
    <source>
        <dbReference type="ARBA" id="ARBA00000213"/>
    </source>
</evidence>
<evidence type="ECO:0000256" key="4">
    <source>
        <dbReference type="ARBA" id="ARBA00022842"/>
    </source>
</evidence>
<evidence type="ECO:0000256" key="9">
    <source>
        <dbReference type="SAM" id="MobiDB-lite"/>
    </source>
</evidence>
<protein>
    <recommendedName>
        <fullName evidence="8">DNA topoisomerase 3</fullName>
        <ecNumber evidence="8">5.6.2.1</ecNumber>
    </recommendedName>
    <alternativeName>
        <fullName evidence="8">DNA topoisomerase III</fullName>
    </alternativeName>
</protein>
<feature type="site" description="Interaction with DNA" evidence="8">
    <location>
        <position position="62"/>
    </location>
</feature>
<feature type="region of interest" description="Interaction with DNA" evidence="8">
    <location>
        <begin position="195"/>
        <end position="200"/>
    </location>
</feature>
<dbReference type="NCBIfam" id="TIGR01056">
    <property type="entry name" value="topB"/>
    <property type="match status" value="1"/>
</dbReference>
<dbReference type="PROSITE" id="PS50880">
    <property type="entry name" value="TOPRIM"/>
    <property type="match status" value="1"/>
</dbReference>
<evidence type="ECO:0000256" key="7">
    <source>
        <dbReference type="ARBA" id="ARBA00023235"/>
    </source>
</evidence>
<dbReference type="Pfam" id="PF01751">
    <property type="entry name" value="Toprim"/>
    <property type="match status" value="1"/>
</dbReference>
<dbReference type="NCBIfam" id="NF005829">
    <property type="entry name" value="PRK07726.1"/>
    <property type="match status" value="1"/>
</dbReference>
<comment type="caution">
    <text evidence="12">The sequence shown here is derived from an EMBL/GenBank/DDBJ whole genome shotgun (WGS) entry which is preliminary data.</text>
</comment>
<comment type="caution">
    <text evidence="8">Lacks conserved residue(s) required for the propagation of feature annotation.</text>
</comment>
<dbReference type="GO" id="GO:0006310">
    <property type="term" value="P:DNA recombination"/>
    <property type="evidence" value="ECO:0007669"/>
    <property type="project" value="TreeGrafter"/>
</dbReference>
<dbReference type="Gene3D" id="1.10.290.10">
    <property type="entry name" value="Topoisomerase I, domain 4"/>
    <property type="match status" value="1"/>
</dbReference>
<dbReference type="InterPro" id="IPR005738">
    <property type="entry name" value="TopoIII"/>
</dbReference>
<dbReference type="GO" id="GO:0000287">
    <property type="term" value="F:magnesium ion binding"/>
    <property type="evidence" value="ECO:0007669"/>
    <property type="project" value="UniProtKB-UniRule"/>
</dbReference>
<dbReference type="InterPro" id="IPR013826">
    <property type="entry name" value="Topo_IA_cen_sub3"/>
</dbReference>
<evidence type="ECO:0000259" key="11">
    <source>
        <dbReference type="PROSITE" id="PS52039"/>
    </source>
</evidence>
<evidence type="ECO:0000313" key="13">
    <source>
        <dbReference type="Proteomes" id="UP000245362"/>
    </source>
</evidence>
<feature type="binding site" evidence="8">
    <location>
        <position position="8"/>
    </location>
    <ligand>
        <name>Mg(2+)</name>
        <dbReference type="ChEBI" id="CHEBI:18420"/>
        <label>1</label>
        <note>catalytic</note>
    </ligand>
</feature>
<dbReference type="InterPro" id="IPR003601">
    <property type="entry name" value="Topo_IA_2"/>
</dbReference>
<dbReference type="Proteomes" id="UP000245362">
    <property type="component" value="Unassembled WGS sequence"/>
</dbReference>
<dbReference type="OrthoDB" id="9803554at2"/>
<dbReference type="FunFam" id="1.10.290.10:FF:000004">
    <property type="entry name" value="DNA topoisomerase 3"/>
    <property type="match status" value="1"/>
</dbReference>
<dbReference type="InterPro" id="IPR034144">
    <property type="entry name" value="TOPRIM_TopoIII"/>
</dbReference>
<dbReference type="FunFam" id="3.40.50.140:FF:000004">
    <property type="entry name" value="DNA topoisomerase 3"/>
    <property type="match status" value="1"/>
</dbReference>
<keyword evidence="13" id="KW-1185">Reference proteome</keyword>
<dbReference type="SMART" id="SM00493">
    <property type="entry name" value="TOPRIM"/>
    <property type="match status" value="1"/>
</dbReference>
<dbReference type="InterPro" id="IPR000380">
    <property type="entry name" value="Topo_IA"/>
</dbReference>
<comment type="similarity">
    <text evidence="2 8">Belongs to the type IA topoisomerase family.</text>
</comment>
<dbReference type="InterPro" id="IPR013825">
    <property type="entry name" value="Topo_IA_cen_sub2"/>
</dbReference>
<dbReference type="SMART" id="SM00437">
    <property type="entry name" value="TOP1Ac"/>
    <property type="match status" value="1"/>
</dbReference>
<evidence type="ECO:0000313" key="12">
    <source>
        <dbReference type="EMBL" id="PWI35047.1"/>
    </source>
</evidence>
<comment type="catalytic activity">
    <reaction evidence="1 8">
        <text>ATP-independent breakage of single-stranded DNA, followed by passage and rejoining.</text>
        <dbReference type="EC" id="5.6.2.1"/>
    </reaction>
</comment>
<feature type="active site" description="O-(5'-phospho-DNA)-tyrosine intermediate" evidence="8">
    <location>
        <position position="332"/>
    </location>
</feature>
<dbReference type="PRINTS" id="PR00417">
    <property type="entry name" value="PRTPISMRASEI"/>
</dbReference>
<sequence length="644" mass="72422">MSRLFIAEKPSLGRAIADALPGPKKRDQGFIRCGSGDVVTWCIGHLLEQVEPDAYDEKYKKWNMADLPIVPEQWQLKPRRSAGKQLTVIRKLLRQADQIIHAGDPDREGQLLVDEVIDHLKVSQAKKATTQRLLISDLNLPAVKRALKQMRHNREFIPLSVSALARSRADWLYGMNMSRAYTLLGQKAGYGGVLSVGRVQTPVLGLVVRRDEEIEHFLPKDYFTLHALIPYQADGKGFDIRAKWKPSEACRPWQDEEGRVLNRKLVENVAGRIAGQDALVTESEQKRTKQAPPLPYSLSALQIDAAKRYGMSAQEVLTICQMLYEKHKLITYPRSDCRYLPEEHYVQAASVLMAIRGNDKTLEAAATGANLSLKSKAWNDKKVDAHHAIIPTPKQMPLTALSGGELKIYQQIARQYLMQFYPSAVYAEAKLVFDIAGGCFVAKGRQLVDKGWKCLLGKVNDEDDSVDTVPPLEKGVVLTCREGEIKDRKTEPPRHFTEATLLQAMTGIARFVEDRGLKKILRETDGLGTEATRAGILDTLFKRQLLQRQGKSILSSEAGRALIHALPAESTYPDMTAHWEHQLQDIAEKNQAYHPFMDALEQKISGIIDVIRKEPVPDSLRKLPKGEKPAAKGKSKRRRYIKKR</sequence>
<gene>
    <name evidence="8" type="primary">topB</name>
    <name evidence="12" type="ORF">DI392_01855</name>
</gene>
<feature type="domain" description="Toprim" evidence="10">
    <location>
        <begin position="2"/>
        <end position="135"/>
    </location>
</feature>
<dbReference type="RefSeq" id="WP_109318199.1">
    <property type="nucleotide sequence ID" value="NZ_QFWT01000001.1"/>
</dbReference>
<dbReference type="InterPro" id="IPR023406">
    <property type="entry name" value="Topo_IA_AS"/>
</dbReference>
<keyword evidence="5 8" id="KW-0799">Topoisomerase</keyword>
<reference evidence="12 13" key="1">
    <citation type="submission" date="2018-05" db="EMBL/GenBank/DDBJ databases">
        <title>Vibrio limimaris sp. nov., isolated from marine sediment.</title>
        <authorList>
            <person name="Li C.-M."/>
        </authorList>
    </citation>
    <scope>NUCLEOTIDE SEQUENCE [LARGE SCALE GENOMIC DNA]</scope>
    <source>
        <strain evidence="12 13">E4404</strain>
    </source>
</reference>
<feature type="binding site" evidence="8">
    <location>
        <position position="104"/>
    </location>
    <ligand>
        <name>Mg(2+)</name>
        <dbReference type="ChEBI" id="CHEBI:18420"/>
        <label>1</label>
        <note>catalytic</note>
    </ligand>
</feature>
<dbReference type="EMBL" id="QFWT01000001">
    <property type="protein sequence ID" value="PWI35047.1"/>
    <property type="molecule type" value="Genomic_DNA"/>
</dbReference>
<dbReference type="CDD" id="cd03362">
    <property type="entry name" value="TOPRIM_TopoIA_TopoIII"/>
    <property type="match status" value="1"/>
</dbReference>
<evidence type="ECO:0000256" key="8">
    <source>
        <dbReference type="HAMAP-Rule" id="MF_00953"/>
    </source>
</evidence>
<feature type="region of interest" description="Disordered" evidence="9">
    <location>
        <begin position="619"/>
        <end position="644"/>
    </location>
</feature>
<evidence type="ECO:0000259" key="10">
    <source>
        <dbReference type="PROSITE" id="PS50880"/>
    </source>
</evidence>
<dbReference type="GO" id="GO:0003917">
    <property type="term" value="F:DNA topoisomerase type I (single strand cut, ATP-independent) activity"/>
    <property type="evidence" value="ECO:0007669"/>
    <property type="project" value="UniProtKB-UniRule"/>
</dbReference>
<dbReference type="CDD" id="cd00186">
    <property type="entry name" value="TOP1Ac"/>
    <property type="match status" value="1"/>
</dbReference>
<keyword evidence="7 8" id="KW-0413">Isomerase</keyword>
<dbReference type="InterPro" id="IPR013497">
    <property type="entry name" value="Topo_IA_cen"/>
</dbReference>
<name>A0A2U3BE50_9VIBR</name>
<dbReference type="AlphaFoldDB" id="A0A2U3BE50"/>
<comment type="function">
    <text evidence="8">Releases the supercoiling and torsional tension of DNA, which is introduced during the DNA replication and transcription, by transiently cleaving and rejoining one strand of the DNA duplex. Introduces a single-strand break via transesterification at a target site in duplex DNA. The scissile phosphodiester is attacked by the catalytic tyrosine of the enzyme, resulting in the formation of a DNA-(5'-phosphotyrosyl)-enzyme intermediate and the expulsion of a 3'-OH DNA strand. The free DNA strand then undergoes passage around the unbroken strand, thus removing DNA supercoils. Finally, in the religation step, the DNA 3'-OH attacks the covalent intermediate to expel the active-site tyrosine and restore the DNA phosphodiester backbone.</text>
</comment>
<feature type="compositionally biased region" description="Basic and acidic residues" evidence="9">
    <location>
        <begin position="619"/>
        <end position="630"/>
    </location>
</feature>
<evidence type="ECO:0000256" key="3">
    <source>
        <dbReference type="ARBA" id="ARBA00022723"/>
    </source>
</evidence>
<dbReference type="GO" id="GO:0006265">
    <property type="term" value="P:DNA topological change"/>
    <property type="evidence" value="ECO:0007669"/>
    <property type="project" value="UniProtKB-UniRule"/>
</dbReference>
<evidence type="ECO:0000256" key="6">
    <source>
        <dbReference type="ARBA" id="ARBA00023125"/>
    </source>
</evidence>
<dbReference type="SUPFAM" id="SSF56712">
    <property type="entry name" value="Prokaryotic type I DNA topoisomerase"/>
    <property type="match status" value="1"/>
</dbReference>